<reference evidence="9 10" key="1">
    <citation type="submission" date="2024-02" db="EMBL/GenBank/DDBJ databases">
        <title>complete genome of Flavobacterium ginsenosidimutans Str. YTB16.</title>
        <authorList>
            <person name="Wang Q."/>
        </authorList>
    </citation>
    <scope>NUCLEOTIDE SEQUENCE [LARGE SCALE GENOMIC DNA]</scope>
    <source>
        <strain evidence="9 10">YTB16</strain>
    </source>
</reference>
<dbReference type="InterPro" id="IPR052159">
    <property type="entry name" value="Competence_DNA_uptake"/>
</dbReference>
<keyword evidence="10" id="KW-1185">Reference proteome</keyword>
<dbReference type="PANTHER" id="PTHR30619">
    <property type="entry name" value="DNA INTERNALIZATION/COMPETENCE PROTEIN COMEC/REC2"/>
    <property type="match status" value="1"/>
</dbReference>
<accession>A0ABZ2QF83</accession>
<feature type="transmembrane region" description="Helical" evidence="6">
    <location>
        <begin position="483"/>
        <end position="502"/>
    </location>
</feature>
<dbReference type="Proteomes" id="UP001447857">
    <property type="component" value="Chromosome"/>
</dbReference>
<evidence type="ECO:0000256" key="4">
    <source>
        <dbReference type="ARBA" id="ARBA00022989"/>
    </source>
</evidence>
<feature type="domain" description="DUF4131" evidence="8">
    <location>
        <begin position="28"/>
        <end position="193"/>
    </location>
</feature>
<evidence type="ECO:0000313" key="9">
    <source>
        <dbReference type="EMBL" id="WXK51521.1"/>
    </source>
</evidence>
<dbReference type="PANTHER" id="PTHR30619:SF1">
    <property type="entry name" value="RECOMBINATION PROTEIN 2"/>
    <property type="match status" value="1"/>
</dbReference>
<evidence type="ECO:0000313" key="10">
    <source>
        <dbReference type="Proteomes" id="UP001447857"/>
    </source>
</evidence>
<feature type="transmembrane region" description="Helical" evidence="6">
    <location>
        <begin position="333"/>
        <end position="352"/>
    </location>
</feature>
<evidence type="ECO:0000256" key="5">
    <source>
        <dbReference type="ARBA" id="ARBA00023136"/>
    </source>
</evidence>
<evidence type="ECO:0000256" key="2">
    <source>
        <dbReference type="ARBA" id="ARBA00022475"/>
    </source>
</evidence>
<feature type="transmembrane region" description="Helical" evidence="6">
    <location>
        <begin position="57"/>
        <end position="77"/>
    </location>
</feature>
<keyword evidence="5 6" id="KW-0472">Membrane</keyword>
<feature type="transmembrane region" description="Helical" evidence="6">
    <location>
        <begin position="386"/>
        <end position="410"/>
    </location>
</feature>
<dbReference type="InterPro" id="IPR004477">
    <property type="entry name" value="ComEC_N"/>
</dbReference>
<dbReference type="EMBL" id="CP147988">
    <property type="protein sequence ID" value="WXK51521.1"/>
    <property type="molecule type" value="Genomic_DNA"/>
</dbReference>
<feature type="domain" description="ComEC/Rec2-related protein" evidence="7">
    <location>
        <begin position="234"/>
        <end position="501"/>
    </location>
</feature>
<dbReference type="Pfam" id="PF13567">
    <property type="entry name" value="DUF4131"/>
    <property type="match status" value="1"/>
</dbReference>
<dbReference type="NCBIfam" id="TIGR00360">
    <property type="entry name" value="ComEC_N-term"/>
    <property type="match status" value="1"/>
</dbReference>
<dbReference type="InterPro" id="IPR025405">
    <property type="entry name" value="DUF4131"/>
</dbReference>
<keyword evidence="4 6" id="KW-1133">Transmembrane helix</keyword>
<feature type="transmembrane region" description="Helical" evidence="6">
    <location>
        <begin position="422"/>
        <end position="446"/>
    </location>
</feature>
<keyword evidence="2" id="KW-1003">Cell membrane</keyword>
<evidence type="ECO:0000256" key="1">
    <source>
        <dbReference type="ARBA" id="ARBA00004651"/>
    </source>
</evidence>
<name>A0ABZ2QF83_9FLAO</name>
<evidence type="ECO:0000256" key="6">
    <source>
        <dbReference type="SAM" id="Phobius"/>
    </source>
</evidence>
<evidence type="ECO:0000256" key="3">
    <source>
        <dbReference type="ARBA" id="ARBA00022692"/>
    </source>
</evidence>
<gene>
    <name evidence="9" type="ORF">V6624_07745</name>
</gene>
<feature type="transmembrane region" description="Helical" evidence="6">
    <location>
        <begin position="289"/>
        <end position="312"/>
    </location>
</feature>
<feature type="transmembrane region" description="Helical" evidence="6">
    <location>
        <begin position="358"/>
        <end position="374"/>
    </location>
</feature>
<feature type="transmembrane region" description="Helical" evidence="6">
    <location>
        <begin position="258"/>
        <end position="277"/>
    </location>
</feature>
<proteinExistence type="predicted"/>
<evidence type="ECO:0000259" key="8">
    <source>
        <dbReference type="Pfam" id="PF13567"/>
    </source>
</evidence>
<organism evidence="9 10">
    <name type="scientific">Flavobacterium ginsenosidimutans</name>
    <dbReference type="NCBI Taxonomy" id="687844"/>
    <lineage>
        <taxon>Bacteria</taxon>
        <taxon>Pseudomonadati</taxon>
        <taxon>Bacteroidota</taxon>
        <taxon>Flavobacteriia</taxon>
        <taxon>Flavobacteriales</taxon>
        <taxon>Flavobacteriaceae</taxon>
        <taxon>Flavobacterium</taxon>
    </lineage>
</organism>
<evidence type="ECO:0000259" key="7">
    <source>
        <dbReference type="Pfam" id="PF03772"/>
    </source>
</evidence>
<comment type="subcellular location">
    <subcellularLocation>
        <location evidence="1">Cell membrane</location>
        <topology evidence="1">Multi-pass membrane protein</topology>
    </subcellularLocation>
</comment>
<dbReference type="Pfam" id="PF03772">
    <property type="entry name" value="Competence"/>
    <property type="match status" value="1"/>
</dbReference>
<protein>
    <submittedName>
        <fullName evidence="9">ComEC/Rec2 family competence protein</fullName>
    </submittedName>
</protein>
<feature type="transmembrane region" description="Helical" evidence="6">
    <location>
        <begin position="458"/>
        <end position="477"/>
    </location>
</feature>
<keyword evidence="3 6" id="KW-0812">Transmembrane</keyword>
<sequence>MKVLDFPLVKITIAFILGVIASYYLHFPISTILFSLSFCFILFCIAYFLNLKHNNKSILFGLSAYFLSFCIGALTLLSHTENLQKNHYFNCKIAFEKPQIVTLILREKLKSNDYADRYIGLIKTISGKTYSGKIIVNVQKDSSINHLIIGNTIKVKNTLQRNKSNKNPNQFDYSKYLADKQIYAQIYCQKNEILVNKTIQKDIWYYCAKLHSRIISNLEKSKFSTSEMNVALALILGQQQEISQDIIQDYQYSGATHILSVSGLHVGFIMLFITFILKPIPNTKKGSFFKLASILISLAGFAIISGLSPSVLRSVVMFSFVAIGNHLRRNGNIYHTLLVSILLILLFEPYFLFDVGFQLSYIALFFILWLQPILKNIYKPKNKLTVYIWEALTVSFAAQIGTLPLCLYYFHQFPGLFFVTNIIILPVLSFIMIAGIVVMLIAIFTSPPLFITMIFEKSIYLLNLMIHAVASIDSFVIRDISFNFYHLIAISFFIIFSIIWVKKPNYNKLIFLFTSIITVQLAFILTKIQVENEEELIVYNEKKNTLISERIGRNLTLFTRDTVINKKENNRNVNSYLVGNSITLDQVKGLKNLLYFKKSRILIIDSTKIYSSKLKPDILILTQDPKINLDRLLKDIQPKIVIADGSNSKTIQKNWKISCSKKNIPFHATNEKGYYRL</sequence>
<feature type="transmembrane region" description="Helical" evidence="6">
    <location>
        <begin position="6"/>
        <end position="25"/>
    </location>
</feature>
<dbReference type="RefSeq" id="WP_111288366.1">
    <property type="nucleotide sequence ID" value="NZ_CP147988.1"/>
</dbReference>
<feature type="transmembrane region" description="Helical" evidence="6">
    <location>
        <begin position="32"/>
        <end position="51"/>
    </location>
</feature>